<evidence type="ECO:0000313" key="2">
    <source>
        <dbReference type="Proteomes" id="UP001291309"/>
    </source>
</evidence>
<protein>
    <submittedName>
        <fullName evidence="1">Uncharacterized protein</fullName>
    </submittedName>
</protein>
<reference evidence="1 2" key="1">
    <citation type="submission" date="2023-12" db="EMBL/GenBank/DDBJ databases">
        <title>the genome sequence of Hyalangium sp. s54d21.</title>
        <authorList>
            <person name="Zhang X."/>
        </authorList>
    </citation>
    <scope>NUCLEOTIDE SEQUENCE [LARGE SCALE GENOMIC DNA]</scope>
    <source>
        <strain evidence="2">s54d21</strain>
    </source>
</reference>
<gene>
    <name evidence="1" type="ORF">SYV04_20155</name>
</gene>
<organism evidence="1 2">
    <name type="scientific">Hyalangium rubrum</name>
    <dbReference type="NCBI Taxonomy" id="3103134"/>
    <lineage>
        <taxon>Bacteria</taxon>
        <taxon>Pseudomonadati</taxon>
        <taxon>Myxococcota</taxon>
        <taxon>Myxococcia</taxon>
        <taxon>Myxococcales</taxon>
        <taxon>Cystobacterineae</taxon>
        <taxon>Archangiaceae</taxon>
        <taxon>Hyalangium</taxon>
    </lineage>
</organism>
<accession>A0ABU5H7B9</accession>
<dbReference type="RefSeq" id="WP_321547466.1">
    <property type="nucleotide sequence ID" value="NZ_JAXIVS010000006.1"/>
</dbReference>
<dbReference type="Proteomes" id="UP001291309">
    <property type="component" value="Unassembled WGS sequence"/>
</dbReference>
<name>A0ABU5H7B9_9BACT</name>
<proteinExistence type="predicted"/>
<keyword evidence="2" id="KW-1185">Reference proteome</keyword>
<comment type="caution">
    <text evidence="1">The sequence shown here is derived from an EMBL/GenBank/DDBJ whole genome shotgun (WGS) entry which is preliminary data.</text>
</comment>
<dbReference type="EMBL" id="JAXIVS010000006">
    <property type="protein sequence ID" value="MDY7228748.1"/>
    <property type="molecule type" value="Genomic_DNA"/>
</dbReference>
<evidence type="ECO:0000313" key="1">
    <source>
        <dbReference type="EMBL" id="MDY7228748.1"/>
    </source>
</evidence>
<sequence>MPRNLKQEQEQRFMHWAQARDRLALSLQGASIPEKVRAYRKLEKQILQETRTAFEKQEMQRRLTEDLLMATSAGPWRGFSPYLRRMEQLGYSSMDCRLLVCAWAAQASRGSPTGARKTAALIAAFERRVGSRKLHPELRKQLDEVLMRARRLAGLALANVSEGRARGRRSPK</sequence>